<keyword evidence="1" id="KW-1185">Reference proteome</keyword>
<protein>
    <submittedName>
        <fullName evidence="2">FTH domain-containing protein</fullName>
    </submittedName>
</protein>
<sequence length="238" mass="27288">MFSKIADFLHPKDKSERVFDLGIRVTIAENGADLSVRAVKILVSSVDDNYAISKIFESPFHVWRPREDDLQLIHEAYVEFEHHSKGVLSIDGPKPLVAPKMLEEAFKVVSGAKSICLKIDVNDCSDLLRELLKMIPVVPCSELYLKHIVDVEDYQVFEQLVKRLKISGLSLLKPYSLSTEIIRPIVDLYLYQTTEKWTLKKLEFYSNKPFKNLESILTTSEKPSVMAIEQRTVSIQFE</sequence>
<dbReference type="WBParaSite" id="L893_g32133.t1">
    <property type="protein sequence ID" value="L893_g32133.t1"/>
    <property type="gene ID" value="L893_g32133"/>
</dbReference>
<dbReference type="AlphaFoldDB" id="A0A1I8A285"/>
<organism evidence="1 2">
    <name type="scientific">Steinernema glaseri</name>
    <dbReference type="NCBI Taxonomy" id="37863"/>
    <lineage>
        <taxon>Eukaryota</taxon>
        <taxon>Metazoa</taxon>
        <taxon>Ecdysozoa</taxon>
        <taxon>Nematoda</taxon>
        <taxon>Chromadorea</taxon>
        <taxon>Rhabditida</taxon>
        <taxon>Tylenchina</taxon>
        <taxon>Panagrolaimomorpha</taxon>
        <taxon>Strongyloidoidea</taxon>
        <taxon>Steinernematidae</taxon>
        <taxon>Steinernema</taxon>
    </lineage>
</organism>
<evidence type="ECO:0000313" key="1">
    <source>
        <dbReference type="Proteomes" id="UP000095287"/>
    </source>
</evidence>
<accession>A0A1I8A285</accession>
<proteinExistence type="predicted"/>
<name>A0A1I8A285_9BILA</name>
<reference evidence="2" key="1">
    <citation type="submission" date="2016-11" db="UniProtKB">
        <authorList>
            <consortium name="WormBaseParasite"/>
        </authorList>
    </citation>
    <scope>IDENTIFICATION</scope>
</reference>
<dbReference type="Proteomes" id="UP000095287">
    <property type="component" value="Unplaced"/>
</dbReference>
<evidence type="ECO:0000313" key="2">
    <source>
        <dbReference type="WBParaSite" id="L893_g32133.t1"/>
    </source>
</evidence>